<dbReference type="InterPro" id="IPR001763">
    <property type="entry name" value="Rhodanese-like_dom"/>
</dbReference>
<dbReference type="EMBL" id="LAZR01025641">
    <property type="protein sequence ID" value="KKL71280.1"/>
    <property type="molecule type" value="Genomic_DNA"/>
</dbReference>
<feature type="non-terminal residue" evidence="2">
    <location>
        <position position="125"/>
    </location>
</feature>
<name>A0A0F9GPG0_9ZZZZ</name>
<reference evidence="2" key="1">
    <citation type="journal article" date="2015" name="Nature">
        <title>Complex archaea that bridge the gap between prokaryotes and eukaryotes.</title>
        <authorList>
            <person name="Spang A."/>
            <person name="Saw J.H."/>
            <person name="Jorgensen S.L."/>
            <person name="Zaremba-Niedzwiedzka K."/>
            <person name="Martijn J."/>
            <person name="Lind A.E."/>
            <person name="van Eijk R."/>
            <person name="Schleper C."/>
            <person name="Guy L."/>
            <person name="Ettema T.J."/>
        </authorList>
    </citation>
    <scope>NUCLEOTIDE SEQUENCE</scope>
</reference>
<proteinExistence type="predicted"/>
<gene>
    <name evidence="2" type="ORF">LCGC14_2096520</name>
</gene>
<dbReference type="SUPFAM" id="SSF52821">
    <property type="entry name" value="Rhodanese/Cell cycle control phosphatase"/>
    <property type="match status" value="1"/>
</dbReference>
<organism evidence="2">
    <name type="scientific">marine sediment metagenome</name>
    <dbReference type="NCBI Taxonomy" id="412755"/>
    <lineage>
        <taxon>unclassified sequences</taxon>
        <taxon>metagenomes</taxon>
        <taxon>ecological metagenomes</taxon>
    </lineage>
</organism>
<dbReference type="Gene3D" id="3.40.250.10">
    <property type="entry name" value="Rhodanese-like domain"/>
    <property type="match status" value="1"/>
</dbReference>
<dbReference type="CDD" id="cd00158">
    <property type="entry name" value="RHOD"/>
    <property type="match status" value="1"/>
</dbReference>
<dbReference type="InterPro" id="IPR050229">
    <property type="entry name" value="GlpE_sulfurtransferase"/>
</dbReference>
<protein>
    <recommendedName>
        <fullName evidence="1">Rhodanese domain-containing protein</fullName>
    </recommendedName>
</protein>
<accession>A0A0F9GPG0</accession>
<evidence type="ECO:0000259" key="1">
    <source>
        <dbReference type="PROSITE" id="PS50206"/>
    </source>
</evidence>
<dbReference type="PANTHER" id="PTHR43031:SF1">
    <property type="entry name" value="PYRIDINE NUCLEOTIDE-DISULPHIDE OXIDOREDUCTASE"/>
    <property type="match status" value="1"/>
</dbReference>
<dbReference type="PROSITE" id="PS50206">
    <property type="entry name" value="RHODANESE_3"/>
    <property type="match status" value="1"/>
</dbReference>
<evidence type="ECO:0000313" key="2">
    <source>
        <dbReference type="EMBL" id="KKL71280.1"/>
    </source>
</evidence>
<dbReference type="AlphaFoldDB" id="A0A0F9GPG0"/>
<sequence length="125" mass="14084">MIPDVQQEILLITYPDGQEEAITRLSRVGYDNAIGYLNGGFESWATAGKDFDSVERISATEFEKSYQTEKPLVFDVRKKSEYDSEHIIGAINVPLNEINEHLAQFPKDRPFVLHCAGGYRSMLAA</sequence>
<comment type="caution">
    <text evidence="2">The sequence shown here is derived from an EMBL/GenBank/DDBJ whole genome shotgun (WGS) entry which is preliminary data.</text>
</comment>
<dbReference type="Pfam" id="PF00581">
    <property type="entry name" value="Rhodanese"/>
    <property type="match status" value="1"/>
</dbReference>
<dbReference type="PANTHER" id="PTHR43031">
    <property type="entry name" value="FAD-DEPENDENT OXIDOREDUCTASE"/>
    <property type="match status" value="1"/>
</dbReference>
<dbReference type="InterPro" id="IPR036873">
    <property type="entry name" value="Rhodanese-like_dom_sf"/>
</dbReference>
<feature type="domain" description="Rhodanese" evidence="1">
    <location>
        <begin position="67"/>
        <end position="125"/>
    </location>
</feature>